<dbReference type="AlphaFoldDB" id="A0AAD7JIA9"/>
<proteinExistence type="predicted"/>
<reference evidence="1" key="1">
    <citation type="submission" date="2023-03" db="EMBL/GenBank/DDBJ databases">
        <title>Massive genome expansion in bonnet fungi (Mycena s.s.) driven by repeated elements and novel gene families across ecological guilds.</title>
        <authorList>
            <consortium name="Lawrence Berkeley National Laboratory"/>
            <person name="Harder C.B."/>
            <person name="Miyauchi S."/>
            <person name="Viragh M."/>
            <person name="Kuo A."/>
            <person name="Thoen E."/>
            <person name="Andreopoulos B."/>
            <person name="Lu D."/>
            <person name="Skrede I."/>
            <person name="Drula E."/>
            <person name="Henrissat B."/>
            <person name="Morin E."/>
            <person name="Kohler A."/>
            <person name="Barry K."/>
            <person name="LaButti K."/>
            <person name="Morin E."/>
            <person name="Salamov A."/>
            <person name="Lipzen A."/>
            <person name="Mereny Z."/>
            <person name="Hegedus B."/>
            <person name="Baldrian P."/>
            <person name="Stursova M."/>
            <person name="Weitz H."/>
            <person name="Taylor A."/>
            <person name="Grigoriev I.V."/>
            <person name="Nagy L.G."/>
            <person name="Martin F."/>
            <person name="Kauserud H."/>
        </authorList>
    </citation>
    <scope>NUCLEOTIDE SEQUENCE</scope>
    <source>
        <strain evidence="1">CBHHK188m</strain>
    </source>
</reference>
<evidence type="ECO:0000313" key="2">
    <source>
        <dbReference type="Proteomes" id="UP001215280"/>
    </source>
</evidence>
<organism evidence="1 2">
    <name type="scientific">Mycena maculata</name>
    <dbReference type="NCBI Taxonomy" id="230809"/>
    <lineage>
        <taxon>Eukaryota</taxon>
        <taxon>Fungi</taxon>
        <taxon>Dikarya</taxon>
        <taxon>Basidiomycota</taxon>
        <taxon>Agaricomycotina</taxon>
        <taxon>Agaricomycetes</taxon>
        <taxon>Agaricomycetidae</taxon>
        <taxon>Agaricales</taxon>
        <taxon>Marasmiineae</taxon>
        <taxon>Mycenaceae</taxon>
        <taxon>Mycena</taxon>
    </lineage>
</organism>
<sequence length="90" mass="10431">LNVIETYPALIGCNQQVFEFFREQTHLCVFDLNLSYPQNSHFMTLNLVRPTAKLALRESLLNPTEHHARTLCESIAARYIEVHVEDALFK</sequence>
<keyword evidence="2" id="KW-1185">Reference proteome</keyword>
<accession>A0AAD7JIA9</accession>
<gene>
    <name evidence="1" type="ORF">DFH07DRAFT_738527</name>
</gene>
<dbReference type="Proteomes" id="UP001215280">
    <property type="component" value="Unassembled WGS sequence"/>
</dbReference>
<protein>
    <submittedName>
        <fullName evidence="1">Uncharacterized protein</fullName>
    </submittedName>
</protein>
<name>A0AAD7JIA9_9AGAR</name>
<comment type="caution">
    <text evidence="1">The sequence shown here is derived from an EMBL/GenBank/DDBJ whole genome shotgun (WGS) entry which is preliminary data.</text>
</comment>
<feature type="non-terminal residue" evidence="1">
    <location>
        <position position="1"/>
    </location>
</feature>
<dbReference type="EMBL" id="JARJLG010000039">
    <property type="protein sequence ID" value="KAJ7764000.1"/>
    <property type="molecule type" value="Genomic_DNA"/>
</dbReference>
<evidence type="ECO:0000313" key="1">
    <source>
        <dbReference type="EMBL" id="KAJ7764000.1"/>
    </source>
</evidence>